<dbReference type="Proteomes" id="UP000183038">
    <property type="component" value="Unassembled WGS sequence"/>
</dbReference>
<sequence length="614" mass="70985">MKLERILDKLGSIEKNSFIKIIDNIISKNPTNGKEIDKILSSSDKGLKSVDNQNISRIFNLTSREFQSYIECEFQEITSQLDVLIDIIIRDGNCIMKQDWFSRLYDSEIKNLKSKIKILNSSIDDEKSEISLARKRDYRIYKACLHTAYQNDIENNRDAKITSDELSIILTLGKQLGLSQEEVKLINYSIVPIKKLDIQEVIKSLKNIGVIFYSNKENTIYVADEMVRLLRKIRKKEVATKFYRRTLKLLRDPIINQIARDHNIDRKLSSAQKIEEIIKEGVSFTNLLLEDIYKSGSTLTEKKKTLNELCEKGLNIGNLKGSVLEDKIVSLIQHFENVERDEKVGISLDGFEKLLFELNQSLPKLNKEIRAQFELQDEFVLKGDYLLDYNIKPRDILDLIIKPDLTKFIKDNGIKQRGDDILNILEHYKDVENLYLENYSNVAFRDLNLLKENGITIKESELGLKFEELTKVIFKGLGFDVDDTLKNNINTQKDMIDILLNLGNDEIIIVECKTSKERGYNKFSTVSRQLKSYQNLALKNNLRIIKILLVAPEFSDDFVTDCEMDTEMNLSLLTATTLSKILESFKGSNYTEFPHVLFRDIVINEERILKALSK</sequence>
<proteinExistence type="predicted"/>
<gene>
    <name evidence="1" type="ORF">SAMN05192540_1001</name>
</gene>
<dbReference type="EMBL" id="FNTB01000001">
    <property type="protein sequence ID" value="SEB59617.1"/>
    <property type="molecule type" value="Genomic_DNA"/>
</dbReference>
<protein>
    <submittedName>
        <fullName evidence="1">Uncharacterized protein</fullName>
    </submittedName>
</protein>
<dbReference type="InterPro" id="IPR011856">
    <property type="entry name" value="tRNA_endonuc-like_dom_sf"/>
</dbReference>
<dbReference type="AlphaFoldDB" id="A0A1H4KMB0"/>
<dbReference type="OrthoDB" id="6092898at2"/>
<dbReference type="RefSeq" id="WP_074670595.1">
    <property type="nucleotide sequence ID" value="NZ_FNTB01000001.1"/>
</dbReference>
<name>A0A1H4KMB0_9FLAO</name>
<dbReference type="Gene3D" id="3.40.1350.10">
    <property type="match status" value="1"/>
</dbReference>
<evidence type="ECO:0000313" key="1">
    <source>
        <dbReference type="EMBL" id="SEB59617.1"/>
    </source>
</evidence>
<reference evidence="1 2" key="1">
    <citation type="submission" date="2016-10" db="EMBL/GenBank/DDBJ databases">
        <authorList>
            <person name="de Groot N.N."/>
        </authorList>
    </citation>
    <scope>NUCLEOTIDE SEQUENCE [LARGE SCALE GENOMIC DNA]</scope>
    <source>
        <strain evidence="1 2">MAR_2009_71</strain>
    </source>
</reference>
<dbReference type="GO" id="GO:0003676">
    <property type="term" value="F:nucleic acid binding"/>
    <property type="evidence" value="ECO:0007669"/>
    <property type="project" value="InterPro"/>
</dbReference>
<organism evidence="1 2">
    <name type="scientific">Maribacter dokdonensis</name>
    <dbReference type="NCBI Taxonomy" id="320912"/>
    <lineage>
        <taxon>Bacteria</taxon>
        <taxon>Pseudomonadati</taxon>
        <taxon>Bacteroidota</taxon>
        <taxon>Flavobacteriia</taxon>
        <taxon>Flavobacteriales</taxon>
        <taxon>Flavobacteriaceae</taxon>
        <taxon>Maribacter</taxon>
    </lineage>
</organism>
<evidence type="ECO:0000313" key="2">
    <source>
        <dbReference type="Proteomes" id="UP000183038"/>
    </source>
</evidence>
<accession>A0A1H4KMB0</accession>